<reference evidence="3" key="1">
    <citation type="submission" date="2020-02" db="EMBL/GenBank/DDBJ databases">
        <title>Flavobacterium sp. genome.</title>
        <authorList>
            <person name="Jung H.S."/>
            <person name="Baek J.H."/>
            <person name="Jeon C.O."/>
        </authorList>
    </citation>
    <scope>NUCLEOTIDE SEQUENCE</scope>
    <source>
        <strain evidence="3">SE-s28</strain>
    </source>
</reference>
<organism evidence="3 4">
    <name type="scientific">Flavobacterium silvaticum</name>
    <dbReference type="NCBI Taxonomy" id="1852020"/>
    <lineage>
        <taxon>Bacteria</taxon>
        <taxon>Pseudomonadati</taxon>
        <taxon>Bacteroidota</taxon>
        <taxon>Flavobacteriia</taxon>
        <taxon>Flavobacteriales</taxon>
        <taxon>Flavobacteriaceae</taxon>
        <taxon>Flavobacterium</taxon>
    </lineage>
</organism>
<dbReference type="Pfam" id="PF13517">
    <property type="entry name" value="FG-GAP_3"/>
    <property type="match status" value="2"/>
</dbReference>
<accession>A0A972FTE4</accession>
<dbReference type="InterPro" id="IPR028994">
    <property type="entry name" value="Integrin_alpha_N"/>
</dbReference>
<evidence type="ECO:0000259" key="2">
    <source>
        <dbReference type="Pfam" id="PF18962"/>
    </source>
</evidence>
<feature type="domain" description="Secretion system C-terminal sorting" evidence="2">
    <location>
        <begin position="292"/>
        <end position="362"/>
    </location>
</feature>
<evidence type="ECO:0000313" key="4">
    <source>
        <dbReference type="Proteomes" id="UP000712080"/>
    </source>
</evidence>
<dbReference type="PANTHER" id="PTHR44103:SF1">
    <property type="entry name" value="PROPROTEIN CONVERTASE P"/>
    <property type="match status" value="1"/>
</dbReference>
<evidence type="ECO:0000313" key="3">
    <source>
        <dbReference type="EMBL" id="NMH27215.1"/>
    </source>
</evidence>
<dbReference type="RefSeq" id="WP_169526221.1">
    <property type="nucleotide sequence ID" value="NZ_JAAMPU010000099.1"/>
</dbReference>
<evidence type="ECO:0000256" key="1">
    <source>
        <dbReference type="ARBA" id="ARBA00022729"/>
    </source>
</evidence>
<gene>
    <name evidence="3" type="ORF">G6047_04155</name>
</gene>
<keyword evidence="4" id="KW-1185">Reference proteome</keyword>
<dbReference type="Proteomes" id="UP000712080">
    <property type="component" value="Unassembled WGS sequence"/>
</dbReference>
<dbReference type="AlphaFoldDB" id="A0A972FTE4"/>
<keyword evidence="1" id="KW-0732">Signal</keyword>
<dbReference type="InterPro" id="IPR013517">
    <property type="entry name" value="FG-GAP"/>
</dbReference>
<dbReference type="PANTHER" id="PTHR44103">
    <property type="entry name" value="PROPROTEIN CONVERTASE P"/>
    <property type="match status" value="1"/>
</dbReference>
<dbReference type="EMBL" id="JAAMPU010000099">
    <property type="protein sequence ID" value="NMH27215.1"/>
    <property type="molecule type" value="Genomic_DNA"/>
</dbReference>
<dbReference type="SUPFAM" id="SSF69318">
    <property type="entry name" value="Integrin alpha N-terminal domain"/>
    <property type="match status" value="1"/>
</dbReference>
<comment type="caution">
    <text evidence="3">The sequence shown here is derived from an EMBL/GenBank/DDBJ whole genome shotgun (WGS) entry which is preliminary data.</text>
</comment>
<dbReference type="Pfam" id="PF18962">
    <property type="entry name" value="Por_Secre_tail"/>
    <property type="match status" value="1"/>
</dbReference>
<dbReference type="Gene3D" id="2.130.10.130">
    <property type="entry name" value="Integrin alpha, N-terminal"/>
    <property type="match status" value="1"/>
</dbReference>
<name>A0A972FTE4_9FLAO</name>
<protein>
    <submittedName>
        <fullName evidence="3">T9SS type A sorting domain-containing protein</fullName>
    </submittedName>
</protein>
<sequence>MRTEKKDLIITQNTNVSGSLCWIKNLGSGFFGAKQDFATSSAYTGFTIGDMNNDGKDDIIVDQLSSDYLSYFRNDGAGNFTSFTQFFNIDYNIYSIEFADLDQNNSNDLILSTGGSSSNNNIFRLENVNDAFTQSYVYTATATPYIFTSHVVDFDNDGLMDVVTNSSDCSLYWFKNFGANVYSSLNPIGYNSCANGEMSSVGDLNLDGYADLIYFKNNDLYWRENFQGTLADGNTTISIDEIPDNIQSTTLVDIDNDGDLDLFYRTYGEFGWFKNNAAELSVPTQTATKLTVFPNPAKNTLNITAANAFEAYTIVDVTGKVVARQTLSAPAKNQQIDLGSLSSGLYFLEIQSGTTKSAQKFVKN</sequence>
<dbReference type="NCBIfam" id="TIGR04183">
    <property type="entry name" value="Por_Secre_tail"/>
    <property type="match status" value="1"/>
</dbReference>
<dbReference type="InterPro" id="IPR026444">
    <property type="entry name" value="Secre_tail"/>
</dbReference>
<proteinExistence type="predicted"/>